<sequence>MRMTRRVLLAYNPESNEAQAAARRVRGLVETHGEFVGEVHSRETDVGPELDGTDLVVVLGGDGTLLSQARRFADRDVPLLGVNLGRLGFMAEFDLETVERLSPGLFGDGELAMHSLGMLRAEVFSAGDDSARFTGLALNEAAITAGFPFRMIELGMQIDSTPGPIVAGDGLLVSTPTGSTAYSVSAGGPIVAPGVEALTITPIAVHTLSFRPIVVPAASVIEIEARRVNTNAPVGGTTLVLDGQVQTPLRLGDRIRVSGNARRARFVQNPEVGFWETVIQKLHWAAQPRMRGG</sequence>
<reference evidence="5" key="1">
    <citation type="submission" date="2018-06" db="EMBL/GenBank/DDBJ databases">
        <authorList>
            <person name="Zhirakovskaya E."/>
        </authorList>
    </citation>
    <scope>NUCLEOTIDE SEQUENCE</scope>
</reference>
<evidence type="ECO:0000256" key="3">
    <source>
        <dbReference type="ARBA" id="ARBA00022857"/>
    </source>
</evidence>
<dbReference type="GO" id="GO:0006741">
    <property type="term" value="P:NADP+ biosynthetic process"/>
    <property type="evidence" value="ECO:0007669"/>
    <property type="project" value="InterPro"/>
</dbReference>
<dbReference type="PANTHER" id="PTHR20275">
    <property type="entry name" value="NAD KINASE"/>
    <property type="match status" value="1"/>
</dbReference>
<evidence type="ECO:0000256" key="4">
    <source>
        <dbReference type="ARBA" id="ARBA00023027"/>
    </source>
</evidence>
<keyword evidence="1 5" id="KW-0808">Transferase</keyword>
<dbReference type="PANTHER" id="PTHR20275:SF0">
    <property type="entry name" value="NAD KINASE"/>
    <property type="match status" value="1"/>
</dbReference>
<keyword evidence="3" id="KW-0521">NADP</keyword>
<proteinExistence type="inferred from homology"/>
<dbReference type="Gene3D" id="2.60.200.30">
    <property type="entry name" value="Probable inorganic polyphosphate/atp-NAD kinase, domain 2"/>
    <property type="match status" value="1"/>
</dbReference>
<evidence type="ECO:0000256" key="1">
    <source>
        <dbReference type="ARBA" id="ARBA00022679"/>
    </source>
</evidence>
<dbReference type="Pfam" id="PF01513">
    <property type="entry name" value="NAD_kinase"/>
    <property type="match status" value="1"/>
</dbReference>
<protein>
    <submittedName>
        <fullName evidence="5">NAD kinase</fullName>
        <ecNumber evidence="5">2.7.1.23</ecNumber>
    </submittedName>
</protein>
<dbReference type="InterPro" id="IPR017438">
    <property type="entry name" value="ATP-NAD_kinase_N"/>
</dbReference>
<dbReference type="InterPro" id="IPR016064">
    <property type="entry name" value="NAD/diacylglycerol_kinase_sf"/>
</dbReference>
<organism evidence="5">
    <name type="scientific">hydrothermal vent metagenome</name>
    <dbReference type="NCBI Taxonomy" id="652676"/>
    <lineage>
        <taxon>unclassified sequences</taxon>
        <taxon>metagenomes</taxon>
        <taxon>ecological metagenomes</taxon>
    </lineage>
</organism>
<keyword evidence="2 5" id="KW-0418">Kinase</keyword>
<dbReference type="Pfam" id="PF20143">
    <property type="entry name" value="NAD_kinase_C"/>
    <property type="match status" value="1"/>
</dbReference>
<name>A0A3B1E1Q0_9ZZZZ</name>
<dbReference type="InterPro" id="IPR017437">
    <property type="entry name" value="ATP-NAD_kinase_PpnK-typ_C"/>
</dbReference>
<keyword evidence="4" id="KW-0520">NAD</keyword>
<dbReference type="GO" id="GO:0003951">
    <property type="term" value="F:NAD+ kinase activity"/>
    <property type="evidence" value="ECO:0007669"/>
    <property type="project" value="UniProtKB-EC"/>
</dbReference>
<dbReference type="InterPro" id="IPR002504">
    <property type="entry name" value="NADK"/>
</dbReference>
<evidence type="ECO:0000256" key="2">
    <source>
        <dbReference type="ARBA" id="ARBA00022777"/>
    </source>
</evidence>
<accession>A0A3B1E1Q0</accession>
<dbReference type="GO" id="GO:0019674">
    <property type="term" value="P:NAD+ metabolic process"/>
    <property type="evidence" value="ECO:0007669"/>
    <property type="project" value="InterPro"/>
</dbReference>
<dbReference type="AlphaFoldDB" id="A0A3B1E1Q0"/>
<dbReference type="Gene3D" id="3.40.50.10330">
    <property type="entry name" value="Probable inorganic polyphosphate/atp-NAD kinase, domain 1"/>
    <property type="match status" value="1"/>
</dbReference>
<evidence type="ECO:0000313" key="5">
    <source>
        <dbReference type="EMBL" id="VAX39175.1"/>
    </source>
</evidence>
<dbReference type="EC" id="2.7.1.23" evidence="5"/>
<dbReference type="SUPFAM" id="SSF111331">
    <property type="entry name" value="NAD kinase/diacylglycerol kinase-like"/>
    <property type="match status" value="1"/>
</dbReference>
<dbReference type="HAMAP" id="MF_00361">
    <property type="entry name" value="NAD_kinase"/>
    <property type="match status" value="1"/>
</dbReference>
<gene>
    <name evidence="5" type="ORF">MNBD_PLANCTO03-611</name>
</gene>
<dbReference type="EMBL" id="UOGK01000206">
    <property type="protein sequence ID" value="VAX39175.1"/>
    <property type="molecule type" value="Genomic_DNA"/>
</dbReference>